<organism evidence="1 2">
    <name type="scientific">Scylla paramamosain</name>
    <name type="common">Mud crab</name>
    <dbReference type="NCBI Taxonomy" id="85552"/>
    <lineage>
        <taxon>Eukaryota</taxon>
        <taxon>Metazoa</taxon>
        <taxon>Ecdysozoa</taxon>
        <taxon>Arthropoda</taxon>
        <taxon>Crustacea</taxon>
        <taxon>Multicrustacea</taxon>
        <taxon>Malacostraca</taxon>
        <taxon>Eumalacostraca</taxon>
        <taxon>Eucarida</taxon>
        <taxon>Decapoda</taxon>
        <taxon>Pleocyemata</taxon>
        <taxon>Brachyura</taxon>
        <taxon>Eubrachyura</taxon>
        <taxon>Portunoidea</taxon>
        <taxon>Portunidae</taxon>
        <taxon>Portuninae</taxon>
        <taxon>Scylla</taxon>
    </lineage>
</organism>
<dbReference type="AlphaFoldDB" id="A0AAW0TN82"/>
<protein>
    <submittedName>
        <fullName evidence="1">Uncharacterized protein</fullName>
    </submittedName>
</protein>
<accession>A0AAW0TN82</accession>
<reference evidence="1 2" key="1">
    <citation type="submission" date="2023-03" db="EMBL/GenBank/DDBJ databases">
        <title>High-quality genome of Scylla paramamosain provides insights in environmental adaptation.</title>
        <authorList>
            <person name="Zhang L."/>
        </authorList>
    </citation>
    <scope>NUCLEOTIDE SEQUENCE [LARGE SCALE GENOMIC DNA]</scope>
    <source>
        <strain evidence="1">LZ_2023a</strain>
        <tissue evidence="1">Muscle</tissue>
    </source>
</reference>
<dbReference type="EMBL" id="JARAKH010000028">
    <property type="protein sequence ID" value="KAK8388751.1"/>
    <property type="molecule type" value="Genomic_DNA"/>
</dbReference>
<keyword evidence="2" id="KW-1185">Reference proteome</keyword>
<evidence type="ECO:0000313" key="1">
    <source>
        <dbReference type="EMBL" id="KAK8388751.1"/>
    </source>
</evidence>
<dbReference type="Proteomes" id="UP001487740">
    <property type="component" value="Unassembled WGS sequence"/>
</dbReference>
<name>A0AAW0TN82_SCYPA</name>
<proteinExistence type="predicted"/>
<evidence type="ECO:0000313" key="2">
    <source>
        <dbReference type="Proteomes" id="UP001487740"/>
    </source>
</evidence>
<comment type="caution">
    <text evidence="1">The sequence shown here is derived from an EMBL/GenBank/DDBJ whole genome shotgun (WGS) entry which is preliminary data.</text>
</comment>
<sequence length="79" mass="8264">MVGGGCRLLELAVGEEGRQVSTTAAARLELICAAWQSGPVAQSGLQVWVLPSSLSWLVLLPGWQACDCSTADVSSTSMR</sequence>
<gene>
    <name evidence="1" type="ORF">O3P69_020631</name>
</gene>